<name>A0A840E5Y9_9BACT</name>
<dbReference type="SUPFAM" id="SSF48452">
    <property type="entry name" value="TPR-like"/>
    <property type="match status" value="1"/>
</dbReference>
<dbReference type="InterPro" id="IPR011990">
    <property type="entry name" value="TPR-like_helical_dom_sf"/>
</dbReference>
<keyword evidence="4" id="KW-1185">Reference proteome</keyword>
<protein>
    <submittedName>
        <fullName evidence="3">CHAT domain-containing protein/tetratricopeptide (TPR) repeat protein</fullName>
    </submittedName>
</protein>
<gene>
    <name evidence="3" type="ORF">GGR28_001749</name>
</gene>
<dbReference type="EMBL" id="JACIFF010000003">
    <property type="protein sequence ID" value="MBB4079132.1"/>
    <property type="molecule type" value="Genomic_DNA"/>
</dbReference>
<feature type="domain" description="CHAT" evidence="2">
    <location>
        <begin position="652"/>
        <end position="932"/>
    </location>
</feature>
<dbReference type="RefSeq" id="WP_183495370.1">
    <property type="nucleotide sequence ID" value="NZ_JACIFF010000003.1"/>
</dbReference>
<organism evidence="3 4">
    <name type="scientific">Neolewinella aquimaris</name>
    <dbReference type="NCBI Taxonomy" id="1835722"/>
    <lineage>
        <taxon>Bacteria</taxon>
        <taxon>Pseudomonadati</taxon>
        <taxon>Bacteroidota</taxon>
        <taxon>Saprospiria</taxon>
        <taxon>Saprospirales</taxon>
        <taxon>Lewinellaceae</taxon>
        <taxon>Neolewinella</taxon>
    </lineage>
</organism>
<feature type="region of interest" description="Disordered" evidence="1">
    <location>
        <begin position="506"/>
        <end position="543"/>
    </location>
</feature>
<sequence>MTTEQRMLHRFRAKMQNPVAWAIQVLQLTAKLPPAERSDGWRRALELSNPAQRRSLFYYVQLLSGNGPEETRIPDLPELSEQTLEEFLGDLQKTDLAIDAYYSRNSAMREQFAALTDRYIQLGSIDDPLVEAEKLLHDVRAERQRWGERDERLELVELETKVLGQLALVNKQRSDYGEALRWYVTEAELARRHGMEERWLEVLVSRAEIHQRGGREAAEALRLILPLWEEQREDTLHLPAAELTLLLADTYFNAGDTYEARKYAGTARRQLGELELEHDAGTALVATTDHWIEQLAPRFEVPEDFMAELLKALMLNLQLERLEAKLNGGDEEVPTKEYTRVIEKLWEAVREQETEDHAAILSFSSGDGFSQTPRENAAIDTGPPPAVLYWEAGEQAAEAGDYTLAHQHFEAAYKLGQESEDDDISLHSLSLLMVHRPAADVAGSLKAALRAIRQVEAVRAELRTPYQQSAYMANKEMFYGVAMISAWKLNQTDALLRTGELLKGHPVEYGGSPESRATVNEELRSLSDRAGEDPSSLESRQRRYDRFMLDQPTPPDRWEAMPEDFAGAIRRRLPTDAAVVNYTNLANQVLLITVLTREKQLVIRQVTDSAAQFDQLAHRELFASDFSSPLLRSPRYVPGTDESPREVIDWDSLTDWLLPPEAYALISKKKQLYVCPHRQLHRVPFHALRIGGDYLLTRHVVSYVPNLSVLLTERPVWELTGVSAIASAFYLPHAGVDLPPIPGTELEVKQITEAYRKQGLPQELLSGSDCTRTKFLDLLDAFEQSDLPSVLHLAVHGEDAPGDVPLDTRLFLHRGTTDGFDLLLRNLPFPLVVLSSCFAGNRPGAGRELPYLPADDLFGFQAAFFAAGAHRVLGALWAVDDRAGTELMTEFHRQLLRGEEPATALALSQRHYLATAPEVQRHPRYWAPFFLSESR</sequence>
<dbReference type="InterPro" id="IPR024983">
    <property type="entry name" value="CHAT_dom"/>
</dbReference>
<accession>A0A840E5Y9</accession>
<evidence type="ECO:0000256" key="1">
    <source>
        <dbReference type="SAM" id="MobiDB-lite"/>
    </source>
</evidence>
<dbReference type="Pfam" id="PF12770">
    <property type="entry name" value="CHAT"/>
    <property type="match status" value="1"/>
</dbReference>
<evidence type="ECO:0000313" key="3">
    <source>
        <dbReference type="EMBL" id="MBB4079132.1"/>
    </source>
</evidence>
<evidence type="ECO:0000313" key="4">
    <source>
        <dbReference type="Proteomes" id="UP000576209"/>
    </source>
</evidence>
<comment type="caution">
    <text evidence="3">The sequence shown here is derived from an EMBL/GenBank/DDBJ whole genome shotgun (WGS) entry which is preliminary data.</text>
</comment>
<evidence type="ECO:0000259" key="2">
    <source>
        <dbReference type="Pfam" id="PF12770"/>
    </source>
</evidence>
<dbReference type="Proteomes" id="UP000576209">
    <property type="component" value="Unassembled WGS sequence"/>
</dbReference>
<proteinExistence type="predicted"/>
<reference evidence="3 4" key="1">
    <citation type="submission" date="2020-08" db="EMBL/GenBank/DDBJ databases">
        <title>Genomic Encyclopedia of Type Strains, Phase IV (KMG-IV): sequencing the most valuable type-strain genomes for metagenomic binning, comparative biology and taxonomic classification.</title>
        <authorList>
            <person name="Goeker M."/>
        </authorList>
    </citation>
    <scope>NUCLEOTIDE SEQUENCE [LARGE SCALE GENOMIC DNA]</scope>
    <source>
        <strain evidence="3 4">DSM 105137</strain>
    </source>
</reference>
<feature type="compositionally biased region" description="Basic and acidic residues" evidence="1">
    <location>
        <begin position="519"/>
        <end position="532"/>
    </location>
</feature>
<dbReference type="AlphaFoldDB" id="A0A840E5Y9"/>